<evidence type="ECO:0000313" key="2">
    <source>
        <dbReference type="EMBL" id="KAJ1192614.1"/>
    </source>
</evidence>
<name>A0AAV7UW36_PLEWA</name>
<evidence type="ECO:0000256" key="1">
    <source>
        <dbReference type="SAM" id="MobiDB-lite"/>
    </source>
</evidence>
<sequence length="223" mass="24772">MKGTCLQFPIAEDLTNTGDKFSHSNKGTQAGKPHLDEVVTTLANLAPEENEIYSLVNLFSSMNSLHKIPPLAHDVLKKEPTLNPRAAPFPIFLPKDHLSLKSMDQNEIVMKKTSKAIKTRGKKTGKKRNQRLSKKKAKKVKFEEREQVESTNELEQVPLVKNFQNRTEGATIVVLLRDHGQTDLPVTPSAISDSINVILPDTAPLGAMDICPRLITQKAGEQF</sequence>
<proteinExistence type="predicted"/>
<dbReference type="EMBL" id="JANPWB010000004">
    <property type="protein sequence ID" value="KAJ1192614.1"/>
    <property type="molecule type" value="Genomic_DNA"/>
</dbReference>
<dbReference type="Proteomes" id="UP001066276">
    <property type="component" value="Chromosome 2_2"/>
</dbReference>
<comment type="caution">
    <text evidence="2">The sequence shown here is derived from an EMBL/GenBank/DDBJ whole genome shotgun (WGS) entry which is preliminary data.</text>
</comment>
<feature type="region of interest" description="Disordered" evidence="1">
    <location>
        <begin position="118"/>
        <end position="139"/>
    </location>
</feature>
<evidence type="ECO:0000313" key="3">
    <source>
        <dbReference type="Proteomes" id="UP001066276"/>
    </source>
</evidence>
<reference evidence="2" key="1">
    <citation type="journal article" date="2022" name="bioRxiv">
        <title>Sequencing and chromosome-scale assembly of the giantPleurodeles waltlgenome.</title>
        <authorList>
            <person name="Brown T."/>
            <person name="Elewa A."/>
            <person name="Iarovenko S."/>
            <person name="Subramanian E."/>
            <person name="Araus A.J."/>
            <person name="Petzold A."/>
            <person name="Susuki M."/>
            <person name="Suzuki K.-i.T."/>
            <person name="Hayashi T."/>
            <person name="Toyoda A."/>
            <person name="Oliveira C."/>
            <person name="Osipova E."/>
            <person name="Leigh N.D."/>
            <person name="Simon A."/>
            <person name="Yun M.H."/>
        </authorList>
    </citation>
    <scope>NUCLEOTIDE SEQUENCE</scope>
    <source>
        <strain evidence="2">20211129_DDA</strain>
        <tissue evidence="2">Liver</tissue>
    </source>
</reference>
<gene>
    <name evidence="2" type="ORF">NDU88_001921</name>
</gene>
<accession>A0AAV7UW36</accession>
<organism evidence="2 3">
    <name type="scientific">Pleurodeles waltl</name>
    <name type="common">Iberian ribbed newt</name>
    <dbReference type="NCBI Taxonomy" id="8319"/>
    <lineage>
        <taxon>Eukaryota</taxon>
        <taxon>Metazoa</taxon>
        <taxon>Chordata</taxon>
        <taxon>Craniata</taxon>
        <taxon>Vertebrata</taxon>
        <taxon>Euteleostomi</taxon>
        <taxon>Amphibia</taxon>
        <taxon>Batrachia</taxon>
        <taxon>Caudata</taxon>
        <taxon>Salamandroidea</taxon>
        <taxon>Salamandridae</taxon>
        <taxon>Pleurodelinae</taxon>
        <taxon>Pleurodeles</taxon>
    </lineage>
</organism>
<dbReference type="AlphaFoldDB" id="A0AAV7UW36"/>
<protein>
    <submittedName>
        <fullName evidence="2">Uncharacterized protein</fullName>
    </submittedName>
</protein>
<keyword evidence="3" id="KW-1185">Reference proteome</keyword>